<dbReference type="InterPro" id="IPR050312">
    <property type="entry name" value="IolE/XylAMocC-like"/>
</dbReference>
<dbReference type="Gene3D" id="3.20.20.150">
    <property type="entry name" value="Divalent-metal-dependent TIM barrel enzymes"/>
    <property type="match status" value="1"/>
</dbReference>
<dbReference type="SUPFAM" id="SSF51658">
    <property type="entry name" value="Xylose isomerase-like"/>
    <property type="match status" value="1"/>
</dbReference>
<keyword evidence="2" id="KW-0413">Isomerase</keyword>
<dbReference type="Pfam" id="PF01261">
    <property type="entry name" value="AP_endonuc_2"/>
    <property type="match status" value="1"/>
</dbReference>
<dbReference type="EC" id="5.3.1.-" evidence="2"/>
<evidence type="ECO:0000313" key="2">
    <source>
        <dbReference type="EMBL" id="CUP29693.1"/>
    </source>
</evidence>
<organism evidence="2 3">
    <name type="scientific">Faecalicatena contorta</name>
    <dbReference type="NCBI Taxonomy" id="39482"/>
    <lineage>
        <taxon>Bacteria</taxon>
        <taxon>Bacillati</taxon>
        <taxon>Bacillota</taxon>
        <taxon>Clostridia</taxon>
        <taxon>Lachnospirales</taxon>
        <taxon>Lachnospiraceae</taxon>
        <taxon>Faecalicatena</taxon>
    </lineage>
</organism>
<dbReference type="EMBL" id="CYZU01000078">
    <property type="protein sequence ID" value="CUP29693.1"/>
    <property type="molecule type" value="Genomic_DNA"/>
</dbReference>
<dbReference type="GO" id="GO:0016853">
    <property type="term" value="F:isomerase activity"/>
    <property type="evidence" value="ECO:0007669"/>
    <property type="project" value="UniProtKB-KW"/>
</dbReference>
<dbReference type="AlphaFoldDB" id="A0A174M010"/>
<dbReference type="RefSeq" id="WP_055155186.1">
    <property type="nucleotide sequence ID" value="NZ_CYZU01000078.1"/>
</dbReference>
<dbReference type="PANTHER" id="PTHR12110:SF21">
    <property type="entry name" value="XYLOSE ISOMERASE-LIKE TIM BARREL DOMAIN-CONTAINING PROTEIN"/>
    <property type="match status" value="1"/>
</dbReference>
<dbReference type="InterPro" id="IPR036237">
    <property type="entry name" value="Xyl_isomerase-like_sf"/>
</dbReference>
<protein>
    <submittedName>
        <fullName evidence="2">D-tagatose 3-epimerase</fullName>
        <ecNumber evidence="2">5.3.1.-</ecNumber>
    </submittedName>
</protein>
<sequence>MAMKVGCAAWTWTEPAHNPPYEGAIKAIGELGFDGVELILRDFEDVECYWTVKKRKEIKSMLDYYGLEVSQFAMFQNVMDGLASLENDRKQKSIDAFKAGCEISAALGCDIVNFVSPWPDTITAPNSYLPEYYYINVPGVDPRIRALQVFQTKLKYRFPKPFEWEKYWESHVDAVRTVTKIAGSYGFKLAIENHANTMTPHTDSILRLCEEVGEENLGANLDTVWAYLQRENLPWAIYKYDKKLFHVHMRDGDGLAAYNLPVGYGNTDWEMVIKALKEIGYEGYLSLEWAHDSEKHKHCLESLDYLRTLIAAV</sequence>
<reference evidence="2 3" key="1">
    <citation type="submission" date="2015-09" db="EMBL/GenBank/DDBJ databases">
        <authorList>
            <consortium name="Pathogen Informatics"/>
        </authorList>
    </citation>
    <scope>NUCLEOTIDE SEQUENCE [LARGE SCALE GENOMIC DNA]</scope>
    <source>
        <strain evidence="2 3">2789STDY5834876</strain>
    </source>
</reference>
<evidence type="ECO:0000313" key="3">
    <source>
        <dbReference type="Proteomes" id="UP000095544"/>
    </source>
</evidence>
<feature type="domain" description="Xylose isomerase-like TIM barrel" evidence="1">
    <location>
        <begin position="26"/>
        <end position="308"/>
    </location>
</feature>
<dbReference type="Proteomes" id="UP000095544">
    <property type="component" value="Unassembled WGS sequence"/>
</dbReference>
<dbReference type="PANTHER" id="PTHR12110">
    <property type="entry name" value="HYDROXYPYRUVATE ISOMERASE"/>
    <property type="match status" value="1"/>
</dbReference>
<evidence type="ECO:0000259" key="1">
    <source>
        <dbReference type="Pfam" id="PF01261"/>
    </source>
</evidence>
<dbReference type="InterPro" id="IPR013022">
    <property type="entry name" value="Xyl_isomerase-like_TIM-brl"/>
</dbReference>
<proteinExistence type="predicted"/>
<dbReference type="OrthoDB" id="9801960at2"/>
<gene>
    <name evidence="2" type="ORF">ERS852491_04782</name>
</gene>
<dbReference type="STRING" id="39482.ERS852491_04782"/>
<accession>A0A174M010</accession>
<name>A0A174M010_9FIRM</name>